<dbReference type="GeneID" id="71980021"/>
<dbReference type="EMBL" id="CP090163">
    <property type="protein sequence ID" value="UJO11313.1"/>
    <property type="molecule type" value="Genomic_DNA"/>
</dbReference>
<feature type="compositionally biased region" description="Polar residues" evidence="1">
    <location>
        <begin position="16"/>
        <end position="29"/>
    </location>
</feature>
<organism evidence="3 4">
    <name type="scientific">Passalora fulva</name>
    <name type="common">Tomato leaf mold</name>
    <name type="synonym">Cladosporium fulvum</name>
    <dbReference type="NCBI Taxonomy" id="5499"/>
    <lineage>
        <taxon>Eukaryota</taxon>
        <taxon>Fungi</taxon>
        <taxon>Dikarya</taxon>
        <taxon>Ascomycota</taxon>
        <taxon>Pezizomycotina</taxon>
        <taxon>Dothideomycetes</taxon>
        <taxon>Dothideomycetidae</taxon>
        <taxon>Mycosphaerellales</taxon>
        <taxon>Mycosphaerellaceae</taxon>
        <taxon>Fulvia</taxon>
    </lineage>
</organism>
<evidence type="ECO:0000313" key="3">
    <source>
        <dbReference type="EMBL" id="UJO11313.1"/>
    </source>
</evidence>
<dbReference type="RefSeq" id="XP_047755679.1">
    <property type="nucleotide sequence ID" value="XM_047899291.1"/>
</dbReference>
<dbReference type="KEGG" id="ffu:CLAFUR5_00143"/>
<sequence length="132" mass="15077">MKKHQFERNQVIIQAHNGSTEPRHTQSMLPNRKRDRLSGLANLDEPTHTERSSLARYLLKAVKEGATAKGLVYHAQDPGRVVRLHSMLNSLLLVFAVMLGLELWPRWEKLDEKDWFRLGVGCGLLLVVAIAW</sequence>
<accession>A0A9Q8L5P3</accession>
<dbReference type="Proteomes" id="UP000756132">
    <property type="component" value="Chromosome 1"/>
</dbReference>
<gene>
    <name evidence="3" type="ORF">CLAFUR5_00143</name>
</gene>
<protein>
    <submittedName>
        <fullName evidence="3">Uncharacterized protein</fullName>
    </submittedName>
</protein>
<feature type="region of interest" description="Disordered" evidence="1">
    <location>
        <begin position="1"/>
        <end position="32"/>
    </location>
</feature>
<evidence type="ECO:0000256" key="2">
    <source>
        <dbReference type="SAM" id="Phobius"/>
    </source>
</evidence>
<dbReference type="AlphaFoldDB" id="A0A9Q8L5P3"/>
<feature type="transmembrane region" description="Helical" evidence="2">
    <location>
        <begin position="115"/>
        <end position="131"/>
    </location>
</feature>
<keyword evidence="2" id="KW-0812">Transmembrane</keyword>
<feature type="transmembrane region" description="Helical" evidence="2">
    <location>
        <begin position="86"/>
        <end position="103"/>
    </location>
</feature>
<reference evidence="3" key="1">
    <citation type="submission" date="2021-12" db="EMBL/GenBank/DDBJ databases">
        <authorList>
            <person name="Zaccaron A."/>
            <person name="Stergiopoulos I."/>
        </authorList>
    </citation>
    <scope>NUCLEOTIDE SEQUENCE</scope>
    <source>
        <strain evidence="3">Race5_Kim</strain>
    </source>
</reference>
<keyword evidence="2" id="KW-1133">Transmembrane helix</keyword>
<evidence type="ECO:0000256" key="1">
    <source>
        <dbReference type="SAM" id="MobiDB-lite"/>
    </source>
</evidence>
<reference evidence="3" key="2">
    <citation type="journal article" date="2022" name="Microb. Genom.">
        <title>A chromosome-scale genome assembly of the tomato pathogen Cladosporium fulvum reveals a compartmentalized genome architecture and the presence of a dispensable chromosome.</title>
        <authorList>
            <person name="Zaccaron A.Z."/>
            <person name="Chen L.H."/>
            <person name="Samaras A."/>
            <person name="Stergiopoulos I."/>
        </authorList>
    </citation>
    <scope>NUCLEOTIDE SEQUENCE</scope>
    <source>
        <strain evidence="3">Race5_Kim</strain>
    </source>
</reference>
<name>A0A9Q8L5P3_PASFU</name>
<evidence type="ECO:0000313" key="4">
    <source>
        <dbReference type="Proteomes" id="UP000756132"/>
    </source>
</evidence>
<keyword evidence="2" id="KW-0472">Membrane</keyword>
<proteinExistence type="predicted"/>
<keyword evidence="4" id="KW-1185">Reference proteome</keyword>